<evidence type="ECO:0000313" key="3">
    <source>
        <dbReference type="EMBL" id="ODV81655.1"/>
    </source>
</evidence>
<dbReference type="SUPFAM" id="SSF47459">
    <property type="entry name" value="HLH, helix-loop-helix DNA-binding domain"/>
    <property type="match status" value="1"/>
</dbReference>
<accession>A0A1E4SQ80</accession>
<dbReference type="InterPro" id="IPR011598">
    <property type="entry name" value="bHLH_dom"/>
</dbReference>
<dbReference type="RefSeq" id="XP_020066777.1">
    <property type="nucleotide sequence ID" value="XM_020211357.1"/>
</dbReference>
<dbReference type="PANTHER" id="PTHR47336">
    <property type="entry name" value="TRANSCRIPTION FACTOR HMS1-RELATED"/>
    <property type="match status" value="1"/>
</dbReference>
<sequence>MTFRIDDYNAYPSLTSKRDPQLGSSSSHNRNSNPDPIPGPPPSQGPFPQPIGYPYDYGVQYPSHTASNNSLQSSSLNYGPSSDFPTPVGTGYVQPEFMGDMCRTVSANPEFESGSSFVSPIPPGMFDMPAPFPPPHSNPIKIEPSPTQSISSSQERIVKQRIKSEPTISVSRPQQLPPKNRTRSAHNIIEQRYRNKINAKFDTLLNTVPSLRVVVRTKKKLKTDNDFESSGDDLDCAGSDDDDPNHPVDLEGLKPARKLNKGTILTKSIEYIKFLELKNQRMKLENEELIMKVRMLGLHPDTPYRR</sequence>
<gene>
    <name evidence="3" type="ORF">CANTADRAFT_87625</name>
</gene>
<feature type="region of interest" description="Disordered" evidence="1">
    <location>
        <begin position="222"/>
        <end position="252"/>
    </location>
</feature>
<organism evidence="3 4">
    <name type="scientific">Suhomyces tanzawaensis NRRL Y-17324</name>
    <dbReference type="NCBI Taxonomy" id="984487"/>
    <lineage>
        <taxon>Eukaryota</taxon>
        <taxon>Fungi</taxon>
        <taxon>Dikarya</taxon>
        <taxon>Ascomycota</taxon>
        <taxon>Saccharomycotina</taxon>
        <taxon>Pichiomycetes</taxon>
        <taxon>Debaryomycetaceae</taxon>
        <taxon>Suhomyces</taxon>
    </lineage>
</organism>
<dbReference type="AlphaFoldDB" id="A0A1E4SQ80"/>
<dbReference type="Gene3D" id="4.10.280.10">
    <property type="entry name" value="Helix-loop-helix DNA-binding domain"/>
    <property type="match status" value="1"/>
</dbReference>
<proteinExistence type="predicted"/>
<feature type="domain" description="BHLH" evidence="2">
    <location>
        <begin position="181"/>
        <end position="275"/>
    </location>
</feature>
<feature type="compositionally biased region" description="Low complexity" evidence="1">
    <location>
        <begin position="67"/>
        <end position="77"/>
    </location>
</feature>
<dbReference type="Proteomes" id="UP000094285">
    <property type="component" value="Unassembled WGS sequence"/>
</dbReference>
<dbReference type="GeneID" id="30985493"/>
<feature type="compositionally biased region" description="Pro residues" evidence="1">
    <location>
        <begin position="35"/>
        <end position="51"/>
    </location>
</feature>
<dbReference type="PROSITE" id="PS50888">
    <property type="entry name" value="BHLH"/>
    <property type="match status" value="1"/>
</dbReference>
<evidence type="ECO:0000313" key="4">
    <source>
        <dbReference type="Proteomes" id="UP000094285"/>
    </source>
</evidence>
<feature type="compositionally biased region" description="Acidic residues" evidence="1">
    <location>
        <begin position="226"/>
        <end position="243"/>
    </location>
</feature>
<dbReference type="EMBL" id="KV453909">
    <property type="protein sequence ID" value="ODV81655.1"/>
    <property type="molecule type" value="Genomic_DNA"/>
</dbReference>
<dbReference type="PANTHER" id="PTHR47336:SF2">
    <property type="entry name" value="TRANSCRIPTION FACTOR HMS1-RELATED"/>
    <property type="match status" value="1"/>
</dbReference>
<evidence type="ECO:0000256" key="1">
    <source>
        <dbReference type="SAM" id="MobiDB-lite"/>
    </source>
</evidence>
<dbReference type="OrthoDB" id="2133190at2759"/>
<name>A0A1E4SQ80_9ASCO</name>
<protein>
    <recommendedName>
        <fullName evidence="2">BHLH domain-containing protein</fullName>
    </recommendedName>
</protein>
<feature type="region of interest" description="Disordered" evidence="1">
    <location>
        <begin position="1"/>
        <end position="82"/>
    </location>
</feature>
<keyword evidence="4" id="KW-1185">Reference proteome</keyword>
<dbReference type="Pfam" id="PF00010">
    <property type="entry name" value="HLH"/>
    <property type="match status" value="1"/>
</dbReference>
<dbReference type="SMART" id="SM00353">
    <property type="entry name" value="HLH"/>
    <property type="match status" value="1"/>
</dbReference>
<dbReference type="GO" id="GO:0046983">
    <property type="term" value="F:protein dimerization activity"/>
    <property type="evidence" value="ECO:0007669"/>
    <property type="project" value="InterPro"/>
</dbReference>
<dbReference type="InterPro" id="IPR052099">
    <property type="entry name" value="Regulatory_TF_Diverse"/>
</dbReference>
<dbReference type="STRING" id="984487.A0A1E4SQ80"/>
<reference evidence="4" key="1">
    <citation type="submission" date="2016-05" db="EMBL/GenBank/DDBJ databases">
        <title>Comparative genomics of biotechnologically important yeasts.</title>
        <authorList>
            <consortium name="DOE Joint Genome Institute"/>
            <person name="Riley R."/>
            <person name="Haridas S."/>
            <person name="Wolfe K.H."/>
            <person name="Lopes M.R."/>
            <person name="Hittinger C.T."/>
            <person name="Goker M."/>
            <person name="Salamov A."/>
            <person name="Wisecaver J."/>
            <person name="Long T.M."/>
            <person name="Aerts A.L."/>
            <person name="Barry K."/>
            <person name="Choi C."/>
            <person name="Clum A."/>
            <person name="Coughlan A.Y."/>
            <person name="Deshpande S."/>
            <person name="Douglass A.P."/>
            <person name="Hanson S.J."/>
            <person name="Klenk H.-P."/>
            <person name="Labutti K."/>
            <person name="Lapidus A."/>
            <person name="Lindquist E."/>
            <person name="Lipzen A."/>
            <person name="Meier-Kolthoff J.P."/>
            <person name="Ohm R.A."/>
            <person name="Otillar R.P."/>
            <person name="Pangilinan J."/>
            <person name="Peng Y."/>
            <person name="Rokas A."/>
            <person name="Rosa C.A."/>
            <person name="Scheuner C."/>
            <person name="Sibirny A.A."/>
            <person name="Slot J.C."/>
            <person name="Stielow J.B."/>
            <person name="Sun H."/>
            <person name="Kurtzman C.P."/>
            <person name="Blackwell M."/>
            <person name="Grigoriev I.V."/>
            <person name="Jeffries T.W."/>
        </authorList>
    </citation>
    <scope>NUCLEOTIDE SEQUENCE [LARGE SCALE GENOMIC DNA]</scope>
    <source>
        <strain evidence="4">NRRL Y-17324</strain>
    </source>
</reference>
<evidence type="ECO:0000259" key="2">
    <source>
        <dbReference type="PROSITE" id="PS50888"/>
    </source>
</evidence>
<dbReference type="InterPro" id="IPR036638">
    <property type="entry name" value="HLH_DNA-bd_sf"/>
</dbReference>